<dbReference type="InterPro" id="IPR011990">
    <property type="entry name" value="TPR-like_helical_dom_sf"/>
</dbReference>
<feature type="repeat" description="TPR" evidence="3">
    <location>
        <begin position="349"/>
        <end position="382"/>
    </location>
</feature>
<sequence length="615" mass="68817">MSQPSQQHPLLNTTGVSAAFLRSFLDDIKSTFPEDYGLLTTKDVCDKLIVPRTKAANCAYVDKLKEDAPDTLGRANIFVSHAWRYKITDVIATMLEFAAANSEDTSFFWLDLFVNNQNIALNLPQDWWSTTFKDSITSIGHSRHRSDPIPLTRAWCLWEIFCGLSQDGVRLSIQLPGAEEQELKKAILQESSAVLDALVRVRAERAQVWNTNDKEMIFKAIEDSVGFTILNEKVKDQMRAWCLNKVVQFVEQAKKECSVDPRVRALLCNRAGNILHRFGASQQAAEYFRQGLDLDRETLGDSHQDTATSYANLGSALDANGDVEEAMRCFQQCLDIQVDTIGKKHEDTAATLVNLGGSCTAKGDYDKAIQYYMDALTIQQQVLGKDHPAAATTLNNLGRAYSNKGDHDRAIQFYHTCLKIRLPKLGDKHPDTATAYSNIGSELKEKGEYENAVKHYEDCLNIQLVTLGKEHPETAGTYNNLGLVYKAQQDYERAVENFRTCLQIQLRTLGTTHANIATSYNNLGSTLKAMRKYEEALEYYEKALNMKISTVGEDHPSTAVSLLNIGRLHQATGKKERANEYYKRALRAFEATLGASHPHTVTASKFLAETATKSK</sequence>
<dbReference type="KEGG" id="sre:PTSG_09338"/>
<dbReference type="PRINTS" id="PR00381">
    <property type="entry name" value="KINESINLIGHT"/>
</dbReference>
<dbReference type="STRING" id="946362.F2UMC5"/>
<organism evidence="4 5">
    <name type="scientific">Salpingoeca rosetta (strain ATCC 50818 / BSB-021)</name>
    <dbReference type="NCBI Taxonomy" id="946362"/>
    <lineage>
        <taxon>Eukaryota</taxon>
        <taxon>Choanoflagellata</taxon>
        <taxon>Craspedida</taxon>
        <taxon>Salpingoecidae</taxon>
        <taxon>Salpingoeca</taxon>
    </lineage>
</organism>
<feature type="repeat" description="TPR" evidence="3">
    <location>
        <begin position="433"/>
        <end position="466"/>
    </location>
</feature>
<dbReference type="RefSeq" id="XP_004989597.1">
    <property type="nucleotide sequence ID" value="XM_004989540.1"/>
</dbReference>
<dbReference type="PROSITE" id="PS50005">
    <property type="entry name" value="TPR"/>
    <property type="match status" value="7"/>
</dbReference>
<dbReference type="InterPro" id="IPR019734">
    <property type="entry name" value="TPR_rpt"/>
</dbReference>
<evidence type="ECO:0000256" key="1">
    <source>
        <dbReference type="ARBA" id="ARBA00022737"/>
    </source>
</evidence>
<feature type="repeat" description="TPR" evidence="3">
    <location>
        <begin position="517"/>
        <end position="550"/>
    </location>
</feature>
<feature type="repeat" description="TPR" evidence="3">
    <location>
        <begin position="559"/>
        <end position="592"/>
    </location>
</feature>
<accession>F2UMC5</accession>
<keyword evidence="1" id="KW-0677">Repeat</keyword>
<dbReference type="AlphaFoldDB" id="F2UMC5"/>
<dbReference type="EMBL" id="GL832982">
    <property type="protein sequence ID" value="EGD78274.1"/>
    <property type="molecule type" value="Genomic_DNA"/>
</dbReference>
<evidence type="ECO:0000313" key="5">
    <source>
        <dbReference type="Proteomes" id="UP000007799"/>
    </source>
</evidence>
<dbReference type="Pfam" id="PF13374">
    <property type="entry name" value="TPR_10"/>
    <property type="match status" value="2"/>
</dbReference>
<dbReference type="InParanoid" id="F2UMC5"/>
<dbReference type="eggNOG" id="KOG1840">
    <property type="taxonomic scope" value="Eukaryota"/>
</dbReference>
<dbReference type="OrthoDB" id="10267514at2759"/>
<dbReference type="Proteomes" id="UP000007799">
    <property type="component" value="Unassembled WGS sequence"/>
</dbReference>
<proteinExistence type="predicted"/>
<dbReference type="Gene3D" id="1.25.40.10">
    <property type="entry name" value="Tetratricopeptide repeat domain"/>
    <property type="match status" value="2"/>
</dbReference>
<dbReference type="Pfam" id="PF13424">
    <property type="entry name" value="TPR_12"/>
    <property type="match status" value="3"/>
</dbReference>
<feature type="repeat" description="TPR" evidence="3">
    <location>
        <begin position="391"/>
        <end position="424"/>
    </location>
</feature>
<feature type="repeat" description="TPR" evidence="3">
    <location>
        <begin position="307"/>
        <end position="340"/>
    </location>
</feature>
<name>F2UMC5_SALR5</name>
<feature type="repeat" description="TPR" evidence="3">
    <location>
        <begin position="475"/>
        <end position="508"/>
    </location>
</feature>
<evidence type="ECO:0000256" key="3">
    <source>
        <dbReference type="PROSITE-ProRule" id="PRU00339"/>
    </source>
</evidence>
<evidence type="ECO:0000313" key="4">
    <source>
        <dbReference type="EMBL" id="EGD78274.1"/>
    </source>
</evidence>
<dbReference type="SUPFAM" id="SSF48452">
    <property type="entry name" value="TPR-like"/>
    <property type="match status" value="1"/>
</dbReference>
<keyword evidence="2 3" id="KW-0802">TPR repeat</keyword>
<dbReference type="PROSITE" id="PS50293">
    <property type="entry name" value="TPR_REGION"/>
    <property type="match status" value="1"/>
</dbReference>
<dbReference type="OMA" id="SHENTVI"/>
<dbReference type="SMART" id="SM00028">
    <property type="entry name" value="TPR"/>
    <property type="match status" value="8"/>
</dbReference>
<dbReference type="PANTHER" id="PTHR45641:SF1">
    <property type="entry name" value="AAA+ ATPASE DOMAIN-CONTAINING PROTEIN"/>
    <property type="match status" value="1"/>
</dbReference>
<reference evidence="4" key="1">
    <citation type="submission" date="2009-08" db="EMBL/GenBank/DDBJ databases">
        <title>Annotation of Salpingoeca rosetta.</title>
        <authorList>
            <consortium name="The Broad Institute Genome Sequencing Platform"/>
            <person name="Russ C."/>
            <person name="Cuomo C."/>
            <person name="Burger G."/>
            <person name="Gray M.W."/>
            <person name="Holland P.W.H."/>
            <person name="King N."/>
            <person name="Lang F.B.F."/>
            <person name="Roger A.J."/>
            <person name="Ruiz-Trillo I."/>
            <person name="Young S.K."/>
            <person name="Zeng Q."/>
            <person name="Gargeya S."/>
            <person name="Alvarado L."/>
            <person name="Berlin A."/>
            <person name="Chapman S.B."/>
            <person name="Chen Z."/>
            <person name="Freedman E."/>
            <person name="Gellesch M."/>
            <person name="Goldberg J."/>
            <person name="Griggs A."/>
            <person name="Gujja S."/>
            <person name="Heilman E."/>
            <person name="Heiman D."/>
            <person name="Howarth C."/>
            <person name="Mehta T."/>
            <person name="Neiman D."/>
            <person name="Pearson M."/>
            <person name="Roberts A."/>
            <person name="Saif S."/>
            <person name="Shea T."/>
            <person name="Shenoy N."/>
            <person name="Sisk P."/>
            <person name="Stolte C."/>
            <person name="Sykes S."/>
            <person name="White J."/>
            <person name="Yandava C."/>
            <person name="Haas B."/>
            <person name="Nusbaum C."/>
            <person name="Birren B."/>
        </authorList>
    </citation>
    <scope>NUCLEOTIDE SEQUENCE</scope>
    <source>
        <strain evidence="4">ATCC 50818</strain>
    </source>
</reference>
<dbReference type="GeneID" id="16070147"/>
<keyword evidence="5" id="KW-1185">Reference proteome</keyword>
<evidence type="ECO:0000256" key="2">
    <source>
        <dbReference type="ARBA" id="ARBA00022803"/>
    </source>
</evidence>
<protein>
    <submittedName>
        <fullName evidence="4">Uncharacterized protein</fullName>
    </submittedName>
</protein>
<dbReference type="PANTHER" id="PTHR45641">
    <property type="entry name" value="TETRATRICOPEPTIDE REPEAT PROTEIN (AFU_ORTHOLOGUE AFUA_6G03870)"/>
    <property type="match status" value="1"/>
</dbReference>
<gene>
    <name evidence="4" type="ORF">PTSG_09338</name>
</gene>